<keyword evidence="10" id="KW-1185">Reference proteome</keyword>
<organism evidence="9 10">
    <name type="scientific">Metasolibacillus meyeri</name>
    <dbReference type="NCBI Taxonomy" id="1071052"/>
    <lineage>
        <taxon>Bacteria</taxon>
        <taxon>Bacillati</taxon>
        <taxon>Bacillota</taxon>
        <taxon>Bacilli</taxon>
        <taxon>Bacillales</taxon>
        <taxon>Caryophanaceae</taxon>
        <taxon>Metasolibacillus</taxon>
    </lineage>
</organism>
<dbReference type="InterPro" id="IPR004776">
    <property type="entry name" value="Mem_transp_PIN-like"/>
</dbReference>
<evidence type="ECO:0000256" key="3">
    <source>
        <dbReference type="ARBA" id="ARBA00022448"/>
    </source>
</evidence>
<dbReference type="GO" id="GO:0005886">
    <property type="term" value="C:plasma membrane"/>
    <property type="evidence" value="ECO:0007669"/>
    <property type="project" value="UniProtKB-SubCell"/>
</dbReference>
<dbReference type="RefSeq" id="WP_326123096.1">
    <property type="nucleotide sequence ID" value="NZ_JARSFG010000012.1"/>
</dbReference>
<feature type="transmembrane region" description="Helical" evidence="8">
    <location>
        <begin position="189"/>
        <end position="209"/>
    </location>
</feature>
<keyword evidence="7 8" id="KW-0472">Membrane</keyword>
<accession>A0AAW9NWB9</accession>
<keyword evidence="6 8" id="KW-1133">Transmembrane helix</keyword>
<feature type="transmembrane region" description="Helical" evidence="8">
    <location>
        <begin position="57"/>
        <end position="79"/>
    </location>
</feature>
<feature type="transmembrane region" description="Helical" evidence="8">
    <location>
        <begin position="156"/>
        <end position="177"/>
    </location>
</feature>
<feature type="transmembrane region" description="Helical" evidence="8">
    <location>
        <begin position="276"/>
        <end position="298"/>
    </location>
</feature>
<dbReference type="EMBL" id="JARSFG010000012">
    <property type="protein sequence ID" value="MEC1178613.1"/>
    <property type="molecule type" value="Genomic_DNA"/>
</dbReference>
<comment type="subcellular location">
    <subcellularLocation>
        <location evidence="1">Cell membrane</location>
        <topology evidence="1">Multi-pass membrane protein</topology>
    </subcellularLocation>
</comment>
<comment type="caution">
    <text evidence="9">The sequence shown here is derived from an EMBL/GenBank/DDBJ whole genome shotgun (WGS) entry which is preliminary data.</text>
</comment>
<keyword evidence="3" id="KW-0813">Transport</keyword>
<dbReference type="PANTHER" id="PTHR36838:SF1">
    <property type="entry name" value="SLR1864 PROTEIN"/>
    <property type="match status" value="1"/>
</dbReference>
<keyword evidence="5 8" id="KW-0812">Transmembrane</keyword>
<dbReference type="Pfam" id="PF03547">
    <property type="entry name" value="Mem_trans"/>
    <property type="match status" value="2"/>
</dbReference>
<evidence type="ECO:0000313" key="9">
    <source>
        <dbReference type="EMBL" id="MEC1178613.1"/>
    </source>
</evidence>
<dbReference type="AlphaFoldDB" id="A0AAW9NWB9"/>
<dbReference type="Proteomes" id="UP001344888">
    <property type="component" value="Unassembled WGS sequence"/>
</dbReference>
<feature type="transmembrane region" description="Helical" evidence="8">
    <location>
        <begin position="91"/>
        <end position="114"/>
    </location>
</feature>
<dbReference type="Gene3D" id="1.20.1530.20">
    <property type="match status" value="1"/>
</dbReference>
<keyword evidence="4" id="KW-1003">Cell membrane</keyword>
<evidence type="ECO:0000256" key="7">
    <source>
        <dbReference type="ARBA" id="ARBA00023136"/>
    </source>
</evidence>
<reference evidence="9 10" key="1">
    <citation type="submission" date="2023-03" db="EMBL/GenBank/DDBJ databases">
        <title>Bacillus Genome Sequencing.</title>
        <authorList>
            <person name="Dunlap C."/>
        </authorList>
    </citation>
    <scope>NUCLEOTIDE SEQUENCE [LARGE SCALE GENOMIC DNA]</scope>
    <source>
        <strain evidence="9 10">B-59205</strain>
    </source>
</reference>
<proteinExistence type="inferred from homology"/>
<evidence type="ECO:0000256" key="6">
    <source>
        <dbReference type="ARBA" id="ARBA00022989"/>
    </source>
</evidence>
<dbReference type="InterPro" id="IPR038770">
    <property type="entry name" value="Na+/solute_symporter_sf"/>
</dbReference>
<evidence type="ECO:0000313" key="10">
    <source>
        <dbReference type="Proteomes" id="UP001344888"/>
    </source>
</evidence>
<evidence type="ECO:0000256" key="1">
    <source>
        <dbReference type="ARBA" id="ARBA00004651"/>
    </source>
</evidence>
<dbReference type="PANTHER" id="PTHR36838">
    <property type="entry name" value="AUXIN EFFLUX CARRIER FAMILY PROTEIN"/>
    <property type="match status" value="1"/>
</dbReference>
<name>A0AAW9NWB9_9BACL</name>
<evidence type="ECO:0000256" key="2">
    <source>
        <dbReference type="ARBA" id="ARBA00010145"/>
    </source>
</evidence>
<comment type="similarity">
    <text evidence="2">Belongs to the auxin efflux carrier (TC 2.A.69) family.</text>
</comment>
<evidence type="ECO:0000256" key="8">
    <source>
        <dbReference type="SAM" id="Phobius"/>
    </source>
</evidence>
<feature type="transmembrane region" description="Helical" evidence="8">
    <location>
        <begin position="216"/>
        <end position="241"/>
    </location>
</feature>
<evidence type="ECO:0000256" key="5">
    <source>
        <dbReference type="ARBA" id="ARBA00022692"/>
    </source>
</evidence>
<feature type="transmembrane region" description="Helical" evidence="8">
    <location>
        <begin position="120"/>
        <end position="144"/>
    </location>
</feature>
<evidence type="ECO:0000256" key="4">
    <source>
        <dbReference type="ARBA" id="ARBA00022475"/>
    </source>
</evidence>
<gene>
    <name evidence="9" type="ORF">P9B03_08975</name>
</gene>
<protein>
    <submittedName>
        <fullName evidence="9">AEC family transporter</fullName>
    </submittedName>
</protein>
<dbReference type="GO" id="GO:0055085">
    <property type="term" value="P:transmembrane transport"/>
    <property type="evidence" value="ECO:0007669"/>
    <property type="project" value="InterPro"/>
</dbReference>
<sequence length="300" mass="32615">MTLFFIILPALVIFLLGFIAQKLVGFDIKSISTMSLYILSPCLAFRTFFTNDITLDYVYMMVAALLLSFSLLVITYIVAKMLRANRSESSALILSSVFMNSGNYGAPVVLFALGPAGFDYAVIIMVLHSLLMNTLGIFFASLGGQEGGGYKQALQSVVRMPVLYAAILGMFCHWIDLELSSPFQDALNLVANAAIPVIMLVLGMQLAVISRKKVTYRFVVSASIIRMVASPIIAAFILSFLPLNDLAKTVFIIQAAMPAAANTTMLALKYDTEPDLVSFTTLVTTAISIVSLPIVLYLTI</sequence>